<dbReference type="GO" id="GO:0005783">
    <property type="term" value="C:endoplasmic reticulum"/>
    <property type="evidence" value="ECO:0007669"/>
    <property type="project" value="TreeGrafter"/>
</dbReference>
<dbReference type="KEGG" id="dsi:Dsimw501_GD22906"/>
<reference evidence="5" key="2">
    <citation type="submission" date="2014-06" db="EMBL/GenBank/DDBJ databases">
        <authorList>
            <person name="Hu T."/>
            <person name="Eisen M.B."/>
            <person name="Thornton K.R."/>
            <person name="Andolfatto P."/>
        </authorList>
    </citation>
    <scope>NUCLEOTIDE SEQUENCE</scope>
    <source>
        <strain evidence="5">W501</strain>
    </source>
</reference>
<evidence type="ECO:0000313" key="5">
    <source>
        <dbReference type="EMBL" id="KMY87485.1"/>
    </source>
</evidence>
<dbReference type="PANTHER" id="PTHR45672:SF3">
    <property type="entry name" value="THIOREDOXIN DOMAIN-CONTAINING PROTEIN 5"/>
    <property type="match status" value="1"/>
</dbReference>
<dbReference type="EMBL" id="CM002910">
    <property type="protein sequence ID" value="KMY87485.1"/>
    <property type="molecule type" value="Genomic_DNA"/>
</dbReference>
<dbReference type="AlphaFoldDB" id="A0A0J9TD94"/>
<accession>A0A0J9TD94</accession>
<evidence type="ECO:0000256" key="3">
    <source>
        <dbReference type="SAM" id="SignalP"/>
    </source>
</evidence>
<reference evidence="5" key="3">
    <citation type="submission" date="2015-04" db="EMBL/GenBank/DDBJ databases">
        <authorList>
            <consortium name="FlyBase"/>
        </authorList>
    </citation>
    <scope>NUCLEOTIDE SEQUENCE</scope>
    <source>
        <strain evidence="5">W501</strain>
    </source>
</reference>
<evidence type="ECO:0000259" key="4">
    <source>
        <dbReference type="Pfam" id="PF00085"/>
    </source>
</evidence>
<sequence>MSTFWCIYFLFSLLIWSAKSYKSQSERSGNVTIITNLSVKARSVDQCTPGTVLKLRVDNFFEITEDGTFFIKFYEPNCMGCHDFETTWTDLAKSFKSKENICFAELNCKFAKTICNDYELRYEPNLIWLENGEEVQQYDGDLTSPGIKIFVREMIKRNETNKSAAERPYFHTKPIILFGWFLFAGDVISYFA</sequence>
<dbReference type="InterPro" id="IPR013766">
    <property type="entry name" value="Thioredoxin_domain"/>
</dbReference>
<dbReference type="GO" id="GO:0003756">
    <property type="term" value="F:protein disulfide isomerase activity"/>
    <property type="evidence" value="ECO:0007669"/>
    <property type="project" value="TreeGrafter"/>
</dbReference>
<dbReference type="InterPro" id="IPR051063">
    <property type="entry name" value="PDI"/>
</dbReference>
<protein>
    <recommendedName>
        <fullName evidence="4">Thioredoxin domain-containing protein</fullName>
    </recommendedName>
</protein>
<dbReference type="InterPro" id="IPR036249">
    <property type="entry name" value="Thioredoxin-like_sf"/>
</dbReference>
<dbReference type="PANTHER" id="PTHR45672">
    <property type="entry name" value="PROTEIN DISULFIDE-ISOMERASE C17H9.14C-RELATED"/>
    <property type="match status" value="1"/>
</dbReference>
<gene>
    <name evidence="5" type="primary">Dsim\GD22906</name>
    <name evidence="5" type="ORF">Dsimw501_GD22906</name>
</gene>
<dbReference type="Pfam" id="PF00085">
    <property type="entry name" value="Thioredoxin"/>
    <property type="match status" value="1"/>
</dbReference>
<feature type="chain" id="PRO_5005323297" description="Thioredoxin domain-containing protein" evidence="3">
    <location>
        <begin position="21"/>
        <end position="192"/>
    </location>
</feature>
<feature type="signal peptide" evidence="3">
    <location>
        <begin position="1"/>
        <end position="20"/>
    </location>
</feature>
<dbReference type="Bgee" id="FBgn0194300">
    <property type="expression patterns" value="Expressed in male reproductive system and 2 other cell types or tissues"/>
</dbReference>
<evidence type="ECO:0000256" key="2">
    <source>
        <dbReference type="ARBA" id="ARBA00022729"/>
    </source>
</evidence>
<dbReference type="Gene3D" id="3.40.30.10">
    <property type="entry name" value="Glutaredoxin"/>
    <property type="match status" value="1"/>
</dbReference>
<organism evidence="5">
    <name type="scientific">Drosophila simulans</name>
    <name type="common">Fruit fly</name>
    <dbReference type="NCBI Taxonomy" id="7240"/>
    <lineage>
        <taxon>Eukaryota</taxon>
        <taxon>Metazoa</taxon>
        <taxon>Ecdysozoa</taxon>
        <taxon>Arthropoda</taxon>
        <taxon>Hexapoda</taxon>
        <taxon>Insecta</taxon>
        <taxon>Pterygota</taxon>
        <taxon>Neoptera</taxon>
        <taxon>Endopterygota</taxon>
        <taxon>Diptera</taxon>
        <taxon>Brachycera</taxon>
        <taxon>Muscomorpha</taxon>
        <taxon>Ephydroidea</taxon>
        <taxon>Drosophilidae</taxon>
        <taxon>Drosophila</taxon>
        <taxon>Sophophora</taxon>
    </lineage>
</organism>
<comment type="similarity">
    <text evidence="1">Belongs to the protein disulfide isomerase family.</text>
</comment>
<dbReference type="SUPFAM" id="SSF52833">
    <property type="entry name" value="Thioredoxin-like"/>
    <property type="match status" value="1"/>
</dbReference>
<dbReference type="GO" id="GO:0006457">
    <property type="term" value="P:protein folding"/>
    <property type="evidence" value="ECO:0007669"/>
    <property type="project" value="TreeGrafter"/>
</dbReference>
<name>A0A0J9TD94_DROSI</name>
<evidence type="ECO:0000256" key="1">
    <source>
        <dbReference type="ARBA" id="ARBA00006347"/>
    </source>
</evidence>
<feature type="domain" description="Thioredoxin" evidence="4">
    <location>
        <begin position="52"/>
        <end position="151"/>
    </location>
</feature>
<reference evidence="5" key="1">
    <citation type="journal article" date="2013" name="Genome Res.">
        <title>A second-generation assembly of the Drosophila simulans genome provides new insights into patterns of lineage-specific divergence.</title>
        <authorList>
            <person name="Hu T.T."/>
            <person name="Eisen M.B."/>
            <person name="Thornton K.R."/>
            <person name="Andolfatto P."/>
        </authorList>
    </citation>
    <scope>NUCLEOTIDE SEQUENCE [LARGE SCALE GENOMIC DNA]</scope>
    <source>
        <strain evidence="5">W501</strain>
    </source>
</reference>
<keyword evidence="2 3" id="KW-0732">Signal</keyword>
<dbReference type="OrthoDB" id="72053at2759"/>
<proteinExistence type="inferred from homology"/>
<dbReference type="Proteomes" id="UP000035880">
    <property type="component" value="Chromosome 2L"/>
</dbReference>